<dbReference type="SUPFAM" id="SSF81383">
    <property type="entry name" value="F-box domain"/>
    <property type="match status" value="1"/>
</dbReference>
<organism evidence="2 3">
    <name type="scientific">Dovyalis caffra</name>
    <dbReference type="NCBI Taxonomy" id="77055"/>
    <lineage>
        <taxon>Eukaryota</taxon>
        <taxon>Viridiplantae</taxon>
        <taxon>Streptophyta</taxon>
        <taxon>Embryophyta</taxon>
        <taxon>Tracheophyta</taxon>
        <taxon>Spermatophyta</taxon>
        <taxon>Magnoliopsida</taxon>
        <taxon>eudicotyledons</taxon>
        <taxon>Gunneridae</taxon>
        <taxon>Pentapetalae</taxon>
        <taxon>rosids</taxon>
        <taxon>fabids</taxon>
        <taxon>Malpighiales</taxon>
        <taxon>Salicaceae</taxon>
        <taxon>Flacourtieae</taxon>
        <taxon>Dovyalis</taxon>
    </lineage>
</organism>
<accession>A0AAV1RUE3</accession>
<dbReference type="InterPro" id="IPR001810">
    <property type="entry name" value="F-box_dom"/>
</dbReference>
<dbReference type="AlphaFoldDB" id="A0AAV1RUE3"/>
<evidence type="ECO:0000259" key="1">
    <source>
        <dbReference type="PROSITE" id="PS50181"/>
    </source>
</evidence>
<dbReference type="InterPro" id="IPR036047">
    <property type="entry name" value="F-box-like_dom_sf"/>
</dbReference>
<evidence type="ECO:0000313" key="2">
    <source>
        <dbReference type="EMBL" id="CAK7339381.1"/>
    </source>
</evidence>
<dbReference type="Proteomes" id="UP001314170">
    <property type="component" value="Unassembled WGS sequence"/>
</dbReference>
<sequence length="298" mass="34479">MKRSKSTPESQNQNLTLRKSERLEDKFMKLPEEVIPKIFSKLEDDPKTLIRCSAVSTNWASFVSKTVHLSLRFFRRRYFYACSRVHYHMPSSAIPAIMKLFANLESLEIKICHPMSQPPFYENITRMTVKWTEDACQSDTCVAFEVGSLTTIEGAMQSHVFNKQKLATIKSSLVMDFYWKMLDHRPKTLRSLVIRSAKIYALGSGKVFMKNAQLPKLRDSVSKSQVNESWLEDPKNVVYWHKDHMDKERLLQEMVWLVYGSHFSVTTKGLKKNKLVVTETHVEELLDGVYDESNGVGN</sequence>
<proteinExistence type="predicted"/>
<dbReference type="Gene3D" id="1.20.1280.50">
    <property type="match status" value="1"/>
</dbReference>
<gene>
    <name evidence="2" type="ORF">DCAF_LOCUS14432</name>
</gene>
<dbReference type="Pfam" id="PF12937">
    <property type="entry name" value="F-box-like"/>
    <property type="match status" value="1"/>
</dbReference>
<dbReference type="SMART" id="SM00256">
    <property type="entry name" value="FBOX"/>
    <property type="match status" value="1"/>
</dbReference>
<dbReference type="EMBL" id="CAWUPB010001157">
    <property type="protein sequence ID" value="CAK7339381.1"/>
    <property type="molecule type" value="Genomic_DNA"/>
</dbReference>
<dbReference type="InterPro" id="IPR044809">
    <property type="entry name" value="AUF1-like"/>
</dbReference>
<protein>
    <recommendedName>
        <fullName evidence="1">F-box domain-containing protein</fullName>
    </recommendedName>
</protein>
<dbReference type="PANTHER" id="PTHR31215">
    <property type="entry name" value="OS05G0510400 PROTEIN-RELATED"/>
    <property type="match status" value="1"/>
</dbReference>
<comment type="caution">
    <text evidence="2">The sequence shown here is derived from an EMBL/GenBank/DDBJ whole genome shotgun (WGS) entry which is preliminary data.</text>
</comment>
<reference evidence="2 3" key="1">
    <citation type="submission" date="2024-01" db="EMBL/GenBank/DDBJ databases">
        <authorList>
            <person name="Waweru B."/>
        </authorList>
    </citation>
    <scope>NUCLEOTIDE SEQUENCE [LARGE SCALE GENOMIC DNA]</scope>
</reference>
<name>A0AAV1RUE3_9ROSI</name>
<keyword evidence="3" id="KW-1185">Reference proteome</keyword>
<feature type="domain" description="F-box" evidence="1">
    <location>
        <begin position="24"/>
        <end position="77"/>
    </location>
</feature>
<dbReference type="CDD" id="cd09917">
    <property type="entry name" value="F-box_SF"/>
    <property type="match status" value="1"/>
</dbReference>
<evidence type="ECO:0000313" key="3">
    <source>
        <dbReference type="Proteomes" id="UP001314170"/>
    </source>
</evidence>
<dbReference type="PROSITE" id="PS50181">
    <property type="entry name" value="FBOX"/>
    <property type="match status" value="1"/>
</dbReference>